<keyword evidence="3" id="KW-1185">Reference proteome</keyword>
<keyword evidence="1" id="KW-1133">Transmembrane helix</keyword>
<dbReference type="Proteomes" id="UP001228171">
    <property type="component" value="Unassembled WGS sequence"/>
</dbReference>
<feature type="transmembrane region" description="Helical" evidence="1">
    <location>
        <begin position="12"/>
        <end position="34"/>
    </location>
</feature>
<dbReference type="GeneID" id="84654015"/>
<evidence type="ECO:0000256" key="1">
    <source>
        <dbReference type="SAM" id="Phobius"/>
    </source>
</evidence>
<dbReference type="NCBIfam" id="TIGR02532">
    <property type="entry name" value="IV_pilin_GFxxxE"/>
    <property type="match status" value="1"/>
</dbReference>
<dbReference type="RefSeq" id="WP_068406366.1">
    <property type="nucleotide sequence ID" value="NZ_CAJGZG010000040.1"/>
</dbReference>
<name>A0ABT9HH14_9GAMM</name>
<gene>
    <name evidence="2" type="ORF">Q8P09_07755</name>
</gene>
<sequence>MQAKHTQDGFSLIELMISLTLGLLISAAVMQVYLTSIKTSSVQSGGTDILEASIFGIQNIEKSIRLSNLGMADSNNPFTPLAGVIMTSDTSLVSASQTDKSKNNMNGIKMGGT</sequence>
<reference evidence="2 3" key="1">
    <citation type="submission" date="2023-08" db="EMBL/GenBank/DDBJ databases">
        <authorList>
            <person name="Kumar R."/>
        </authorList>
    </citation>
    <scope>NUCLEOTIDE SEQUENCE [LARGE SCALE GENOMIC DNA]</scope>
    <source>
        <strain evidence="2 3">LUR13</strain>
    </source>
</reference>
<dbReference type="InterPro" id="IPR012902">
    <property type="entry name" value="N_methyl_site"/>
</dbReference>
<protein>
    <submittedName>
        <fullName evidence="2">Prepilin-type N-terminal cleavage/methylation domain-containing protein</fullName>
    </submittedName>
</protein>
<dbReference type="EMBL" id="JAVAJI010000011">
    <property type="protein sequence ID" value="MDP4544967.1"/>
    <property type="molecule type" value="Genomic_DNA"/>
</dbReference>
<organism evidence="2 3">
    <name type="scientific">Psychrobacter faecalis</name>
    <dbReference type="NCBI Taxonomy" id="180588"/>
    <lineage>
        <taxon>Bacteria</taxon>
        <taxon>Pseudomonadati</taxon>
        <taxon>Pseudomonadota</taxon>
        <taxon>Gammaproteobacteria</taxon>
        <taxon>Moraxellales</taxon>
        <taxon>Moraxellaceae</taxon>
        <taxon>Psychrobacter</taxon>
    </lineage>
</organism>
<dbReference type="Pfam" id="PF07963">
    <property type="entry name" value="N_methyl"/>
    <property type="match status" value="1"/>
</dbReference>
<evidence type="ECO:0000313" key="3">
    <source>
        <dbReference type="Proteomes" id="UP001228171"/>
    </source>
</evidence>
<proteinExistence type="predicted"/>
<accession>A0ABT9HH14</accession>
<evidence type="ECO:0000313" key="2">
    <source>
        <dbReference type="EMBL" id="MDP4544967.1"/>
    </source>
</evidence>
<comment type="caution">
    <text evidence="2">The sequence shown here is derived from an EMBL/GenBank/DDBJ whole genome shotgun (WGS) entry which is preliminary data.</text>
</comment>
<keyword evidence="1" id="KW-0472">Membrane</keyword>
<keyword evidence="1" id="KW-0812">Transmembrane</keyword>